<comment type="caution">
    <text evidence="1">The sequence shown here is derived from an EMBL/GenBank/DDBJ whole genome shotgun (WGS) entry which is preliminary data.</text>
</comment>
<dbReference type="SUPFAM" id="SSF81901">
    <property type="entry name" value="HCP-like"/>
    <property type="match status" value="1"/>
</dbReference>
<dbReference type="Proteomes" id="UP000789375">
    <property type="component" value="Unassembled WGS sequence"/>
</dbReference>
<proteinExistence type="predicted"/>
<dbReference type="Pfam" id="PF08238">
    <property type="entry name" value="Sel1"/>
    <property type="match status" value="1"/>
</dbReference>
<protein>
    <submittedName>
        <fullName evidence="1">1198_t:CDS:1</fullName>
    </submittedName>
</protein>
<accession>A0A9N9CFY3</accession>
<keyword evidence="2" id="KW-1185">Reference proteome</keyword>
<name>A0A9N9CFY3_FUNMO</name>
<evidence type="ECO:0000313" key="1">
    <source>
        <dbReference type="EMBL" id="CAG8602129.1"/>
    </source>
</evidence>
<dbReference type="Gene3D" id="1.25.40.10">
    <property type="entry name" value="Tetratricopeptide repeat domain"/>
    <property type="match status" value="1"/>
</dbReference>
<sequence length="285" mass="33134">MSADNENSTALYNLGEIYLNGRIGFEKDQQKGIQYLKLAALKGHSKAKEILKNNDFDLFCQEIESEFNRLNISSDDSNPINLNCTYCKKPFAEELWCKECDPYKTNDESWKRLDSEPMEVVLKRLNGSQNVSTEFLHELKIHWDICNSYNSALKFYGLTKDPLAYRCMNAIPIQRPTINDLRAIWVFWYNSIYYYEGFKNDKKYGYYGREIKKAFEEADKEIVNISTSYKNNPDAIYTSRAFTFNNLAKPTNSSLITSYLKKDDGDSQIIDLEFLAQNITDDLNL</sequence>
<reference evidence="1" key="1">
    <citation type="submission" date="2021-06" db="EMBL/GenBank/DDBJ databases">
        <authorList>
            <person name="Kallberg Y."/>
            <person name="Tangrot J."/>
            <person name="Rosling A."/>
        </authorList>
    </citation>
    <scope>NUCLEOTIDE SEQUENCE</scope>
    <source>
        <strain evidence="1">87-6 pot B 2015</strain>
    </source>
</reference>
<dbReference type="SMART" id="SM00671">
    <property type="entry name" value="SEL1"/>
    <property type="match status" value="1"/>
</dbReference>
<organism evidence="1 2">
    <name type="scientific">Funneliformis mosseae</name>
    <name type="common">Endomycorrhizal fungus</name>
    <name type="synonym">Glomus mosseae</name>
    <dbReference type="NCBI Taxonomy" id="27381"/>
    <lineage>
        <taxon>Eukaryota</taxon>
        <taxon>Fungi</taxon>
        <taxon>Fungi incertae sedis</taxon>
        <taxon>Mucoromycota</taxon>
        <taxon>Glomeromycotina</taxon>
        <taxon>Glomeromycetes</taxon>
        <taxon>Glomerales</taxon>
        <taxon>Glomeraceae</taxon>
        <taxon>Funneliformis</taxon>
    </lineage>
</organism>
<gene>
    <name evidence="1" type="ORF">FMOSSE_LOCUS9006</name>
</gene>
<dbReference type="InterPro" id="IPR006597">
    <property type="entry name" value="Sel1-like"/>
</dbReference>
<evidence type="ECO:0000313" key="2">
    <source>
        <dbReference type="Proteomes" id="UP000789375"/>
    </source>
</evidence>
<dbReference type="EMBL" id="CAJVPP010002498">
    <property type="protein sequence ID" value="CAG8602129.1"/>
    <property type="molecule type" value="Genomic_DNA"/>
</dbReference>
<dbReference type="InterPro" id="IPR011990">
    <property type="entry name" value="TPR-like_helical_dom_sf"/>
</dbReference>
<dbReference type="AlphaFoldDB" id="A0A9N9CFY3"/>